<name>A0A7X1TKC1_9BURK</name>
<accession>A0A7X1TKC1</accession>
<evidence type="ECO:0000313" key="1">
    <source>
        <dbReference type="EMBL" id="MPW22244.1"/>
    </source>
</evidence>
<sequence length="188" mass="20815">MGTRETFDASSGSLTEAFDALCAVLRTQGRNSLEFARARVRYEVAHLFWRSHQLQLRADAESSRFKSPGAGRQLLVVHEREPVAESVLQLAKLQGFDAASSRCSDLADSLSALRPQLVFLDDEPHRASKIEAIDLCRRQARRCRIVLLSAVRSPMHSWPGVDAVMTRPASVQAILERCCELVPMAGLA</sequence>
<reference evidence="1 2" key="1">
    <citation type="submission" date="2019-10" db="EMBL/GenBank/DDBJ databases">
        <title>Paraburkholderia sp. isolated from nodules of Mimosa pudica from Brazilian Atlantic Forest soils.</title>
        <authorList>
            <person name="Paulitsch F."/>
            <person name="Hungria M."/>
            <person name="Dall'Agnol R."/>
        </authorList>
    </citation>
    <scope>NUCLEOTIDE SEQUENCE [LARGE SCALE GENOMIC DNA]</scope>
    <source>
        <strain evidence="1 2">CNPSo 3157</strain>
    </source>
</reference>
<evidence type="ECO:0000313" key="2">
    <source>
        <dbReference type="Proteomes" id="UP000484381"/>
    </source>
</evidence>
<protein>
    <recommendedName>
        <fullName evidence="3">Response regulatory domain-containing protein</fullName>
    </recommendedName>
</protein>
<organism evidence="1 2">
    <name type="scientific">Paraburkholderia franconis</name>
    <dbReference type="NCBI Taxonomy" id="2654983"/>
    <lineage>
        <taxon>Bacteria</taxon>
        <taxon>Pseudomonadati</taxon>
        <taxon>Pseudomonadota</taxon>
        <taxon>Betaproteobacteria</taxon>
        <taxon>Burkholderiales</taxon>
        <taxon>Burkholderiaceae</taxon>
        <taxon>Paraburkholderia</taxon>
    </lineage>
</organism>
<comment type="caution">
    <text evidence="1">The sequence shown here is derived from an EMBL/GenBank/DDBJ whole genome shotgun (WGS) entry which is preliminary data.</text>
</comment>
<keyword evidence="2" id="KW-1185">Reference proteome</keyword>
<dbReference type="AlphaFoldDB" id="A0A7X1TKC1"/>
<dbReference type="RefSeq" id="WP_152766805.1">
    <property type="nucleotide sequence ID" value="NZ_WHNP01000061.1"/>
</dbReference>
<gene>
    <name evidence="1" type="ORF">GCT13_36810</name>
</gene>
<dbReference type="SUPFAM" id="SSF52172">
    <property type="entry name" value="CheY-like"/>
    <property type="match status" value="1"/>
</dbReference>
<dbReference type="Proteomes" id="UP000484381">
    <property type="component" value="Unassembled WGS sequence"/>
</dbReference>
<proteinExistence type="predicted"/>
<dbReference type="InterPro" id="IPR011006">
    <property type="entry name" value="CheY-like_superfamily"/>
</dbReference>
<dbReference type="EMBL" id="WHNP01000061">
    <property type="protein sequence ID" value="MPW22244.1"/>
    <property type="molecule type" value="Genomic_DNA"/>
</dbReference>
<dbReference type="Gene3D" id="3.40.50.2300">
    <property type="match status" value="1"/>
</dbReference>
<evidence type="ECO:0008006" key="3">
    <source>
        <dbReference type="Google" id="ProtNLM"/>
    </source>
</evidence>